<name>A0A2M7FBH1_9BACT</name>
<sequence length="149" mass="16383">MSHRRFDVWSRAIAGMISLVSPTRAARYLYGRAVYQLLAKRGYAAASSRGPNQLWSPVDRTAEDDIRIAAPKIRARARDLARNNPNLAGAIATIVYNVVGSGIVPQADVRRPDGSPDAAMNDQIEDAWRNWSDAGCDLTGELTFPEIEE</sequence>
<gene>
    <name evidence="1" type="ORF">COW49_04040</name>
</gene>
<dbReference type="EMBL" id="PFFD01000191">
    <property type="protein sequence ID" value="PIV86690.1"/>
    <property type="molecule type" value="Genomic_DNA"/>
</dbReference>
<proteinExistence type="predicted"/>
<dbReference type="Proteomes" id="UP000228497">
    <property type="component" value="Unassembled WGS sequence"/>
</dbReference>
<reference evidence="2" key="1">
    <citation type="submission" date="2017-09" db="EMBL/GenBank/DDBJ databases">
        <title>Depth-based differentiation of microbial function through sediment-hosted aquifers and enrichment of novel symbionts in the deep terrestrial subsurface.</title>
        <authorList>
            <person name="Probst A.J."/>
            <person name="Ladd B."/>
            <person name="Jarett J.K."/>
            <person name="Geller-Mcgrath D.E."/>
            <person name="Sieber C.M.K."/>
            <person name="Emerson J.B."/>
            <person name="Anantharaman K."/>
            <person name="Thomas B.C."/>
            <person name="Malmstrom R."/>
            <person name="Stieglmeier M."/>
            <person name="Klingl A."/>
            <person name="Woyke T."/>
            <person name="Ryan C.M."/>
            <person name="Banfield J.F."/>
        </authorList>
    </citation>
    <scope>NUCLEOTIDE SEQUENCE [LARGE SCALE GENOMIC DNA]</scope>
</reference>
<dbReference type="GO" id="GO:0005198">
    <property type="term" value="F:structural molecule activity"/>
    <property type="evidence" value="ECO:0007669"/>
    <property type="project" value="InterPro"/>
</dbReference>
<feature type="non-terminal residue" evidence="1">
    <location>
        <position position="149"/>
    </location>
</feature>
<evidence type="ECO:0000313" key="2">
    <source>
        <dbReference type="Proteomes" id="UP000228497"/>
    </source>
</evidence>
<comment type="caution">
    <text evidence="1">The sequence shown here is derived from an EMBL/GenBank/DDBJ whole genome shotgun (WGS) entry which is preliminary data.</text>
</comment>
<evidence type="ECO:0000313" key="1">
    <source>
        <dbReference type="EMBL" id="PIV86690.1"/>
    </source>
</evidence>
<dbReference type="AlphaFoldDB" id="A0A2M7FBH1"/>
<dbReference type="InterPro" id="IPR006429">
    <property type="entry name" value="Phage_lambda_portal"/>
</dbReference>
<accession>A0A2M7FBH1</accession>
<protein>
    <recommendedName>
        <fullName evidence="3">Phage portal protein</fullName>
    </recommendedName>
</protein>
<organism evidence="1 2">
    <name type="scientific">Candidatus Kaiserbacteria bacterium CG17_big_fil_post_rev_8_21_14_2_50_51_7</name>
    <dbReference type="NCBI Taxonomy" id="1974613"/>
    <lineage>
        <taxon>Bacteria</taxon>
        <taxon>Candidatus Kaiseribacteriota</taxon>
    </lineage>
</organism>
<dbReference type="GO" id="GO:0019068">
    <property type="term" value="P:virion assembly"/>
    <property type="evidence" value="ECO:0007669"/>
    <property type="project" value="InterPro"/>
</dbReference>
<dbReference type="Pfam" id="PF05136">
    <property type="entry name" value="Phage_portal_2"/>
    <property type="match status" value="1"/>
</dbReference>
<evidence type="ECO:0008006" key="3">
    <source>
        <dbReference type="Google" id="ProtNLM"/>
    </source>
</evidence>